<sequence>MLHQHTILITHNLDRLTVSVSELLHWPQIAIWKVLLFLIEIDLLGILSNRWNFEICVTEQNDYFETFKLGPMAKSLRKQNEEVLIARSGLMEQILSAFILMKSRLLGRDQTQKGSGGHYLGLFLGSDCSFLLVSYKDETHESM</sequence>
<reference evidence="2" key="1">
    <citation type="journal article" date="2023" name="G3 (Bethesda)">
        <title>Genome assembly and association tests identify interacting loci associated with vigor, precocity, and sex in interspecific pistachio rootstocks.</title>
        <authorList>
            <person name="Palmer W."/>
            <person name="Jacygrad E."/>
            <person name="Sagayaradj S."/>
            <person name="Cavanaugh K."/>
            <person name="Han R."/>
            <person name="Bertier L."/>
            <person name="Beede B."/>
            <person name="Kafkas S."/>
            <person name="Golino D."/>
            <person name="Preece J."/>
            <person name="Michelmore R."/>
        </authorList>
    </citation>
    <scope>NUCLEOTIDE SEQUENCE [LARGE SCALE GENOMIC DNA]</scope>
</reference>
<evidence type="ECO:0000313" key="1">
    <source>
        <dbReference type="EMBL" id="KAJ0008150.1"/>
    </source>
</evidence>
<accession>A0ACC0X2G9</accession>
<comment type="caution">
    <text evidence="1">The sequence shown here is derived from an EMBL/GenBank/DDBJ whole genome shotgun (WGS) entry which is preliminary data.</text>
</comment>
<protein>
    <submittedName>
        <fullName evidence="1">Uncharacterized protein</fullName>
    </submittedName>
</protein>
<keyword evidence="2" id="KW-1185">Reference proteome</keyword>
<dbReference type="EMBL" id="CM047750">
    <property type="protein sequence ID" value="KAJ0008150.1"/>
    <property type="molecule type" value="Genomic_DNA"/>
</dbReference>
<evidence type="ECO:0000313" key="2">
    <source>
        <dbReference type="Proteomes" id="UP001163603"/>
    </source>
</evidence>
<proteinExistence type="predicted"/>
<dbReference type="Proteomes" id="UP001163603">
    <property type="component" value="Chromosome 15"/>
</dbReference>
<gene>
    <name evidence="1" type="ORF">Pint_29281</name>
</gene>
<organism evidence="1 2">
    <name type="scientific">Pistacia integerrima</name>
    <dbReference type="NCBI Taxonomy" id="434235"/>
    <lineage>
        <taxon>Eukaryota</taxon>
        <taxon>Viridiplantae</taxon>
        <taxon>Streptophyta</taxon>
        <taxon>Embryophyta</taxon>
        <taxon>Tracheophyta</taxon>
        <taxon>Spermatophyta</taxon>
        <taxon>Magnoliopsida</taxon>
        <taxon>eudicotyledons</taxon>
        <taxon>Gunneridae</taxon>
        <taxon>Pentapetalae</taxon>
        <taxon>rosids</taxon>
        <taxon>malvids</taxon>
        <taxon>Sapindales</taxon>
        <taxon>Anacardiaceae</taxon>
        <taxon>Pistacia</taxon>
    </lineage>
</organism>
<name>A0ACC0X2G9_9ROSI</name>